<accession>A0A5S6QZH6</accession>
<sequence length="229" mass="25291">MPPRPAVRSPPSLAVRLVAHFDLEVSATPLRHLLAADLPEGLSLPAAPDVVVVRSAPFERLDRRPWRPSAAAVAAAVVIEVCHRYIFARTYSRTIRIVVSASPFSRHPCVPAVLAHLSRVRSALFGRVRWVAALQSYQRPRIPRVAGYCIVLFVDNVFIFYLPLALVDKIISGALPPDTAAVPNLSGVGVVKLGAILRSVQYWFEIPVELFYPAFVHARPRSLGKRGRR</sequence>
<name>A0A5S6QZH6_TRIMR</name>
<feature type="transmembrane region" description="Helical" evidence="1">
    <location>
        <begin position="145"/>
        <end position="166"/>
    </location>
</feature>
<protein>
    <submittedName>
        <fullName evidence="3">Uncharacterized protein</fullName>
    </submittedName>
</protein>
<dbReference type="WBParaSite" id="TMUE_3000012494.1">
    <property type="protein sequence ID" value="TMUE_3000012494.1"/>
    <property type="gene ID" value="WBGene00301595"/>
</dbReference>
<proteinExistence type="predicted"/>
<dbReference type="AlphaFoldDB" id="A0A5S6QZH6"/>
<evidence type="ECO:0000313" key="2">
    <source>
        <dbReference type="Proteomes" id="UP000046395"/>
    </source>
</evidence>
<reference evidence="3" key="1">
    <citation type="submission" date="2019-12" db="UniProtKB">
        <authorList>
            <consortium name="WormBaseParasite"/>
        </authorList>
    </citation>
    <scope>IDENTIFICATION</scope>
</reference>
<organism evidence="2 3">
    <name type="scientific">Trichuris muris</name>
    <name type="common">Mouse whipworm</name>
    <dbReference type="NCBI Taxonomy" id="70415"/>
    <lineage>
        <taxon>Eukaryota</taxon>
        <taxon>Metazoa</taxon>
        <taxon>Ecdysozoa</taxon>
        <taxon>Nematoda</taxon>
        <taxon>Enoplea</taxon>
        <taxon>Dorylaimia</taxon>
        <taxon>Trichinellida</taxon>
        <taxon>Trichuridae</taxon>
        <taxon>Trichuris</taxon>
    </lineage>
</organism>
<keyword evidence="1" id="KW-1133">Transmembrane helix</keyword>
<keyword evidence="2" id="KW-1185">Reference proteome</keyword>
<evidence type="ECO:0000256" key="1">
    <source>
        <dbReference type="SAM" id="Phobius"/>
    </source>
</evidence>
<keyword evidence="1" id="KW-0812">Transmembrane</keyword>
<evidence type="ECO:0000313" key="3">
    <source>
        <dbReference type="WBParaSite" id="TMUE_3000012494.1"/>
    </source>
</evidence>
<keyword evidence="1" id="KW-0472">Membrane</keyword>
<dbReference type="Proteomes" id="UP000046395">
    <property type="component" value="Unassembled WGS sequence"/>
</dbReference>